<comment type="caution">
    <text evidence="7">The sequence shown here is derived from an EMBL/GenBank/DDBJ whole genome shotgun (WGS) entry which is preliminary data.</text>
</comment>
<keyword evidence="1" id="KW-0805">Transcription regulation</keyword>
<dbReference type="PANTHER" id="PTHR30055">
    <property type="entry name" value="HTH-TYPE TRANSCRIPTIONAL REGULATOR RUTR"/>
    <property type="match status" value="1"/>
</dbReference>
<evidence type="ECO:0000313" key="7">
    <source>
        <dbReference type="EMBL" id="GAA1106057.1"/>
    </source>
</evidence>
<dbReference type="PROSITE" id="PS50977">
    <property type="entry name" value="HTH_TETR_2"/>
    <property type="match status" value="1"/>
</dbReference>
<dbReference type="RefSeq" id="WP_344626394.1">
    <property type="nucleotide sequence ID" value="NZ_BAAALD010000066.1"/>
</dbReference>
<dbReference type="Gene3D" id="1.10.357.10">
    <property type="entry name" value="Tetracycline Repressor, domain 2"/>
    <property type="match status" value="1"/>
</dbReference>
<evidence type="ECO:0000256" key="3">
    <source>
        <dbReference type="ARBA" id="ARBA00023163"/>
    </source>
</evidence>
<keyword evidence="3" id="KW-0804">Transcription</keyword>
<evidence type="ECO:0000313" key="8">
    <source>
        <dbReference type="Proteomes" id="UP001499987"/>
    </source>
</evidence>
<name>A0ABN1TYQ1_9ACTN</name>
<evidence type="ECO:0000256" key="1">
    <source>
        <dbReference type="ARBA" id="ARBA00023015"/>
    </source>
</evidence>
<dbReference type="EMBL" id="BAAALD010000066">
    <property type="protein sequence ID" value="GAA1106057.1"/>
    <property type="molecule type" value="Genomic_DNA"/>
</dbReference>
<dbReference type="SUPFAM" id="SSF48498">
    <property type="entry name" value="Tetracyclin repressor-like, C-terminal domain"/>
    <property type="match status" value="1"/>
</dbReference>
<evidence type="ECO:0000256" key="5">
    <source>
        <dbReference type="SAM" id="MobiDB-lite"/>
    </source>
</evidence>
<keyword evidence="8" id="KW-1185">Reference proteome</keyword>
<dbReference type="Gene3D" id="1.10.10.60">
    <property type="entry name" value="Homeodomain-like"/>
    <property type="match status" value="1"/>
</dbReference>
<protein>
    <submittedName>
        <fullName evidence="7">TetR/AcrR family transcriptional regulator</fullName>
    </submittedName>
</protein>
<dbReference type="InterPro" id="IPR036271">
    <property type="entry name" value="Tet_transcr_reg_TetR-rel_C_sf"/>
</dbReference>
<organism evidence="7 8">
    <name type="scientific">Kitasatospora arboriphila</name>
    <dbReference type="NCBI Taxonomy" id="258052"/>
    <lineage>
        <taxon>Bacteria</taxon>
        <taxon>Bacillati</taxon>
        <taxon>Actinomycetota</taxon>
        <taxon>Actinomycetes</taxon>
        <taxon>Kitasatosporales</taxon>
        <taxon>Streptomycetaceae</taxon>
        <taxon>Kitasatospora</taxon>
    </lineage>
</organism>
<gene>
    <name evidence="7" type="ORF">GCM10009663_55130</name>
</gene>
<dbReference type="SUPFAM" id="SSF46689">
    <property type="entry name" value="Homeodomain-like"/>
    <property type="match status" value="1"/>
</dbReference>
<evidence type="ECO:0000259" key="6">
    <source>
        <dbReference type="PROSITE" id="PS50977"/>
    </source>
</evidence>
<dbReference type="Pfam" id="PF02909">
    <property type="entry name" value="TetR_C_1"/>
    <property type="match status" value="1"/>
</dbReference>
<sequence>MSSDRSSAGDPARTLALLWGGGEERPGRRGPRQARTVPEIAAAAIALADAEAVAAVTMRAVAQRLGLSPMALYTYVPGKAELLDLMLDTVYAAMPRRTPADGGWRARTAAVADDNAALFAAHPWVAEVATGRPPLGPGLMAKYEYELRALEGLGLGDVETDAALSFVLGFVHSCARAAADERAAEQESAMNDEQWWAGNADLLAKVFDPGRFPTAARIGTAAGEAHGAASSAAHAYAFGLQRVLDGLAALDPAGHRGGDPGPEPGA</sequence>
<dbReference type="Pfam" id="PF00440">
    <property type="entry name" value="TetR_N"/>
    <property type="match status" value="1"/>
</dbReference>
<feature type="region of interest" description="Disordered" evidence="5">
    <location>
        <begin position="1"/>
        <end position="34"/>
    </location>
</feature>
<feature type="DNA-binding region" description="H-T-H motif" evidence="4">
    <location>
        <begin position="57"/>
        <end position="76"/>
    </location>
</feature>
<dbReference type="Proteomes" id="UP001499987">
    <property type="component" value="Unassembled WGS sequence"/>
</dbReference>
<dbReference type="PANTHER" id="PTHR30055:SF151">
    <property type="entry name" value="TRANSCRIPTIONAL REGULATORY PROTEIN"/>
    <property type="match status" value="1"/>
</dbReference>
<dbReference type="InterPro" id="IPR009057">
    <property type="entry name" value="Homeodomain-like_sf"/>
</dbReference>
<evidence type="ECO:0000256" key="4">
    <source>
        <dbReference type="PROSITE-ProRule" id="PRU00335"/>
    </source>
</evidence>
<keyword evidence="2 4" id="KW-0238">DNA-binding</keyword>
<accession>A0ABN1TYQ1</accession>
<dbReference type="InterPro" id="IPR001647">
    <property type="entry name" value="HTH_TetR"/>
</dbReference>
<evidence type="ECO:0000256" key="2">
    <source>
        <dbReference type="ARBA" id="ARBA00023125"/>
    </source>
</evidence>
<dbReference type="InterPro" id="IPR004111">
    <property type="entry name" value="Repressor_TetR_C"/>
</dbReference>
<reference evidence="7 8" key="1">
    <citation type="journal article" date="2019" name="Int. J. Syst. Evol. Microbiol.">
        <title>The Global Catalogue of Microorganisms (GCM) 10K type strain sequencing project: providing services to taxonomists for standard genome sequencing and annotation.</title>
        <authorList>
            <consortium name="The Broad Institute Genomics Platform"/>
            <consortium name="The Broad Institute Genome Sequencing Center for Infectious Disease"/>
            <person name="Wu L."/>
            <person name="Ma J."/>
        </authorList>
    </citation>
    <scope>NUCLEOTIDE SEQUENCE [LARGE SCALE GENOMIC DNA]</scope>
    <source>
        <strain evidence="7 8">JCM 13002</strain>
    </source>
</reference>
<dbReference type="InterPro" id="IPR050109">
    <property type="entry name" value="HTH-type_TetR-like_transc_reg"/>
</dbReference>
<feature type="domain" description="HTH tetR-type" evidence="6">
    <location>
        <begin position="34"/>
        <end position="94"/>
    </location>
</feature>
<proteinExistence type="predicted"/>